<comment type="similarity">
    <text evidence="2 9">Belongs to the Wnt family.</text>
</comment>
<dbReference type="SMART" id="SM00097">
    <property type="entry name" value="WNT1"/>
    <property type="match status" value="1"/>
</dbReference>
<evidence type="ECO:0000256" key="2">
    <source>
        <dbReference type="ARBA" id="ARBA00005683"/>
    </source>
</evidence>
<dbReference type="GO" id="GO:0000902">
    <property type="term" value="P:cell morphogenesis"/>
    <property type="evidence" value="ECO:0007669"/>
    <property type="project" value="UniProtKB-ARBA"/>
</dbReference>
<dbReference type="PANTHER" id="PTHR12027:SF102">
    <property type="entry name" value="PROTEIN WNT"/>
    <property type="match status" value="1"/>
</dbReference>
<reference evidence="11 12" key="1">
    <citation type="submission" date="2023-03" db="EMBL/GenBank/DDBJ databases">
        <title>Genome insight into feeding habits of ladybird beetles.</title>
        <authorList>
            <person name="Li H.-S."/>
            <person name="Huang Y.-H."/>
            <person name="Pang H."/>
        </authorList>
    </citation>
    <scope>NUCLEOTIDE SEQUENCE [LARGE SCALE GENOMIC DNA]</scope>
    <source>
        <strain evidence="11">SYSU_2023b</strain>
        <tissue evidence="11">Whole body</tissue>
    </source>
</reference>
<dbReference type="AlphaFoldDB" id="A0AAW1UGV1"/>
<dbReference type="GO" id="GO:0005125">
    <property type="term" value="F:cytokine activity"/>
    <property type="evidence" value="ECO:0007669"/>
    <property type="project" value="TreeGrafter"/>
</dbReference>
<dbReference type="Pfam" id="PF00110">
    <property type="entry name" value="wnt"/>
    <property type="match status" value="1"/>
</dbReference>
<dbReference type="GO" id="GO:0060560">
    <property type="term" value="P:developmental growth involved in morphogenesis"/>
    <property type="evidence" value="ECO:0007669"/>
    <property type="project" value="UniProtKB-ARBA"/>
</dbReference>
<keyword evidence="3 9" id="KW-0217">Developmental protein</keyword>
<dbReference type="Gene3D" id="3.30.2460.20">
    <property type="match status" value="1"/>
</dbReference>
<dbReference type="PROSITE" id="PS00246">
    <property type="entry name" value="WNT1"/>
    <property type="match status" value="1"/>
</dbReference>
<dbReference type="GO" id="GO:0005109">
    <property type="term" value="F:frizzled binding"/>
    <property type="evidence" value="ECO:0007669"/>
    <property type="project" value="TreeGrafter"/>
</dbReference>
<keyword evidence="5" id="KW-0272">Extracellular matrix</keyword>
<dbReference type="InterPro" id="IPR043158">
    <property type="entry name" value="Wnt_C"/>
</dbReference>
<keyword evidence="7" id="KW-1015">Disulfide bond</keyword>
<evidence type="ECO:0000256" key="7">
    <source>
        <dbReference type="ARBA" id="ARBA00023157"/>
    </source>
</evidence>
<evidence type="ECO:0000313" key="11">
    <source>
        <dbReference type="EMBL" id="KAK9879742.1"/>
    </source>
</evidence>
<dbReference type="GO" id="GO:0060070">
    <property type="term" value="P:canonical Wnt signaling pathway"/>
    <property type="evidence" value="ECO:0007669"/>
    <property type="project" value="TreeGrafter"/>
</dbReference>
<evidence type="ECO:0000256" key="1">
    <source>
        <dbReference type="ARBA" id="ARBA00004498"/>
    </source>
</evidence>
<keyword evidence="12" id="KW-1185">Reference proteome</keyword>
<evidence type="ECO:0000256" key="10">
    <source>
        <dbReference type="SAM" id="MobiDB-lite"/>
    </source>
</evidence>
<evidence type="ECO:0000256" key="4">
    <source>
        <dbReference type="ARBA" id="ARBA00022525"/>
    </source>
</evidence>
<sequence>MRRSLQHSNIHWNLTSTNNNPSRGIRSGIRSPCGVARRRYGFIKIQAKLCRSWMETMPHVQLAATLTADTCQKIFENRRWNCSSITKAPYLQPDLTRATREQAFVYSLSSASLTYSLARACSSGALYHCTCAVKPTENPQKNFQWGGCGDNLKWGAAFAKRFIDNAEKYVAKKTKEKLKKRDNNFENEDERKNSLLKTQMALINLHNNRVGRRVISESMITQCKCHGVSGSCNIKTCWRALPPMVEIGRKLLQRYANAKEVVKDVLPDDIDAGYKYPGTNQLVYLSKSPDYCSKDEKFGSFGTVGRKCNVTSKGPDSCRLLCCGRGYRTVVEEKIERCQCKYYYCCYVKCKICRTTNLRYECS</sequence>
<evidence type="ECO:0000256" key="8">
    <source>
        <dbReference type="ARBA" id="ARBA00023288"/>
    </source>
</evidence>
<keyword evidence="6 9" id="KW-0879">Wnt signaling pathway</keyword>
<dbReference type="PRINTS" id="PR01349">
    <property type="entry name" value="WNTPROTEIN"/>
</dbReference>
<dbReference type="InterPro" id="IPR018161">
    <property type="entry name" value="Wnt_CS"/>
</dbReference>
<dbReference type="GO" id="GO:0007517">
    <property type="term" value="P:muscle organ development"/>
    <property type="evidence" value="ECO:0007669"/>
    <property type="project" value="UniProtKB-ARBA"/>
</dbReference>
<dbReference type="EMBL" id="JARQZJ010000062">
    <property type="protein sequence ID" value="KAK9879742.1"/>
    <property type="molecule type" value="Genomic_DNA"/>
</dbReference>
<gene>
    <name evidence="11" type="ORF">WA026_006802</name>
</gene>
<accession>A0AAW1UGV1</accession>
<dbReference type="PANTHER" id="PTHR12027">
    <property type="entry name" value="WNT RELATED"/>
    <property type="match status" value="1"/>
</dbReference>
<feature type="region of interest" description="Disordered" evidence="10">
    <location>
        <begin position="1"/>
        <end position="26"/>
    </location>
</feature>
<keyword evidence="8" id="KW-0449">Lipoprotein</keyword>
<name>A0AAW1UGV1_9CUCU</name>
<protein>
    <recommendedName>
        <fullName evidence="9">Protein Wnt</fullName>
    </recommendedName>
</protein>
<organism evidence="11 12">
    <name type="scientific">Henosepilachna vigintioctopunctata</name>
    <dbReference type="NCBI Taxonomy" id="420089"/>
    <lineage>
        <taxon>Eukaryota</taxon>
        <taxon>Metazoa</taxon>
        <taxon>Ecdysozoa</taxon>
        <taxon>Arthropoda</taxon>
        <taxon>Hexapoda</taxon>
        <taxon>Insecta</taxon>
        <taxon>Pterygota</taxon>
        <taxon>Neoptera</taxon>
        <taxon>Endopterygota</taxon>
        <taxon>Coleoptera</taxon>
        <taxon>Polyphaga</taxon>
        <taxon>Cucujiformia</taxon>
        <taxon>Coccinelloidea</taxon>
        <taxon>Coccinellidae</taxon>
        <taxon>Epilachninae</taxon>
        <taxon>Epilachnini</taxon>
        <taxon>Henosepilachna</taxon>
    </lineage>
</organism>
<evidence type="ECO:0000256" key="9">
    <source>
        <dbReference type="RuleBase" id="RU003500"/>
    </source>
</evidence>
<dbReference type="GO" id="GO:0005615">
    <property type="term" value="C:extracellular space"/>
    <property type="evidence" value="ECO:0007669"/>
    <property type="project" value="TreeGrafter"/>
</dbReference>
<dbReference type="Proteomes" id="UP001431783">
    <property type="component" value="Unassembled WGS sequence"/>
</dbReference>
<dbReference type="FunFam" id="3.30.2460.20:FF:000001">
    <property type="entry name" value="Wnt homolog"/>
    <property type="match status" value="1"/>
</dbReference>
<evidence type="ECO:0000256" key="6">
    <source>
        <dbReference type="ARBA" id="ARBA00022687"/>
    </source>
</evidence>
<proteinExistence type="inferred from homology"/>
<dbReference type="InterPro" id="IPR005817">
    <property type="entry name" value="Wnt"/>
</dbReference>
<comment type="function">
    <text evidence="9">Ligand for members of the frizzled family of seven transmembrane receptors.</text>
</comment>
<dbReference type="GO" id="GO:0030182">
    <property type="term" value="P:neuron differentiation"/>
    <property type="evidence" value="ECO:0007669"/>
    <property type="project" value="TreeGrafter"/>
</dbReference>
<evidence type="ECO:0000313" key="12">
    <source>
        <dbReference type="Proteomes" id="UP001431783"/>
    </source>
</evidence>
<dbReference type="CDD" id="cd19343">
    <property type="entry name" value="Wnt_Wnt11"/>
    <property type="match status" value="1"/>
</dbReference>
<dbReference type="GO" id="GO:0045165">
    <property type="term" value="P:cell fate commitment"/>
    <property type="evidence" value="ECO:0007669"/>
    <property type="project" value="TreeGrafter"/>
</dbReference>
<evidence type="ECO:0000256" key="5">
    <source>
        <dbReference type="ARBA" id="ARBA00022530"/>
    </source>
</evidence>
<evidence type="ECO:0000256" key="3">
    <source>
        <dbReference type="ARBA" id="ARBA00022473"/>
    </source>
</evidence>
<keyword evidence="4" id="KW-0964">Secreted</keyword>
<feature type="compositionally biased region" description="Polar residues" evidence="10">
    <location>
        <begin position="1"/>
        <end position="22"/>
    </location>
</feature>
<comment type="caution">
    <text evidence="11">The sequence shown here is derived from an EMBL/GenBank/DDBJ whole genome shotgun (WGS) entry which is preliminary data.</text>
</comment>
<comment type="subcellular location">
    <subcellularLocation>
        <location evidence="1 9">Secreted</location>
        <location evidence="1 9">Extracellular space</location>
        <location evidence="1 9">Extracellular matrix</location>
    </subcellularLocation>
</comment>